<keyword evidence="1" id="KW-0694">RNA-binding</keyword>
<organism evidence="3 4">
    <name type="scientific">Rhipicephalus microplus</name>
    <name type="common">Cattle tick</name>
    <name type="synonym">Boophilus microplus</name>
    <dbReference type="NCBI Taxonomy" id="6941"/>
    <lineage>
        <taxon>Eukaryota</taxon>
        <taxon>Metazoa</taxon>
        <taxon>Ecdysozoa</taxon>
        <taxon>Arthropoda</taxon>
        <taxon>Chelicerata</taxon>
        <taxon>Arachnida</taxon>
        <taxon>Acari</taxon>
        <taxon>Parasitiformes</taxon>
        <taxon>Ixodida</taxon>
        <taxon>Ixodoidea</taxon>
        <taxon>Ixodidae</taxon>
        <taxon>Rhipicephalinae</taxon>
        <taxon>Rhipicephalus</taxon>
        <taxon>Boophilus</taxon>
    </lineage>
</organism>
<dbReference type="GO" id="GO:0003725">
    <property type="term" value="F:double-stranded RNA binding"/>
    <property type="evidence" value="ECO:0007669"/>
    <property type="project" value="TreeGrafter"/>
</dbReference>
<accession>A0A9J6EW15</accession>
<evidence type="ECO:0000313" key="4">
    <source>
        <dbReference type="Proteomes" id="UP000821866"/>
    </source>
</evidence>
<dbReference type="GO" id="GO:0031053">
    <property type="term" value="P:primary miRNA processing"/>
    <property type="evidence" value="ECO:0007669"/>
    <property type="project" value="InterPro"/>
</dbReference>
<dbReference type="GO" id="GO:0070878">
    <property type="term" value="F:primary miRNA binding"/>
    <property type="evidence" value="ECO:0007669"/>
    <property type="project" value="TreeGrafter"/>
</dbReference>
<dbReference type="SUPFAM" id="SSF54768">
    <property type="entry name" value="dsRNA-binding domain-like"/>
    <property type="match status" value="1"/>
</dbReference>
<evidence type="ECO:0000259" key="2">
    <source>
        <dbReference type="PROSITE" id="PS50137"/>
    </source>
</evidence>
<dbReference type="SMART" id="SM00358">
    <property type="entry name" value="DSRM"/>
    <property type="match status" value="1"/>
</dbReference>
<keyword evidence="4" id="KW-1185">Reference proteome</keyword>
<dbReference type="EMBL" id="JABSTU010000001">
    <property type="protein sequence ID" value="KAH8038538.1"/>
    <property type="molecule type" value="Genomic_DNA"/>
</dbReference>
<dbReference type="VEuPathDB" id="VectorBase:LOC119172474"/>
<dbReference type="FunFam" id="3.30.160.590:FF:000001">
    <property type="entry name" value="microprocessor complex subunit DGCR8"/>
    <property type="match status" value="1"/>
</dbReference>
<reference evidence="3" key="1">
    <citation type="journal article" date="2020" name="Cell">
        <title>Large-Scale Comparative Analyses of Tick Genomes Elucidate Their Genetic Diversity and Vector Capacities.</title>
        <authorList>
            <consortium name="Tick Genome and Microbiome Consortium (TIGMIC)"/>
            <person name="Jia N."/>
            <person name="Wang J."/>
            <person name="Shi W."/>
            <person name="Du L."/>
            <person name="Sun Y."/>
            <person name="Zhan W."/>
            <person name="Jiang J.F."/>
            <person name="Wang Q."/>
            <person name="Zhang B."/>
            <person name="Ji P."/>
            <person name="Bell-Sakyi L."/>
            <person name="Cui X.M."/>
            <person name="Yuan T.T."/>
            <person name="Jiang B.G."/>
            <person name="Yang W.F."/>
            <person name="Lam T.T."/>
            <person name="Chang Q.C."/>
            <person name="Ding S.J."/>
            <person name="Wang X.J."/>
            <person name="Zhu J.G."/>
            <person name="Ruan X.D."/>
            <person name="Zhao L."/>
            <person name="Wei J.T."/>
            <person name="Ye R.Z."/>
            <person name="Que T.C."/>
            <person name="Du C.H."/>
            <person name="Zhou Y.H."/>
            <person name="Cheng J.X."/>
            <person name="Dai P.F."/>
            <person name="Guo W.B."/>
            <person name="Han X.H."/>
            <person name="Huang E.J."/>
            <person name="Li L.F."/>
            <person name="Wei W."/>
            <person name="Gao Y.C."/>
            <person name="Liu J.Z."/>
            <person name="Shao H.Z."/>
            <person name="Wang X."/>
            <person name="Wang C.C."/>
            <person name="Yang T.C."/>
            <person name="Huo Q.B."/>
            <person name="Li W."/>
            <person name="Chen H.Y."/>
            <person name="Chen S.E."/>
            <person name="Zhou L.G."/>
            <person name="Ni X.B."/>
            <person name="Tian J.H."/>
            <person name="Sheng Y."/>
            <person name="Liu T."/>
            <person name="Pan Y.S."/>
            <person name="Xia L.Y."/>
            <person name="Li J."/>
            <person name="Zhao F."/>
            <person name="Cao W.C."/>
        </authorList>
    </citation>
    <scope>NUCLEOTIDE SEQUENCE</scope>
    <source>
        <strain evidence="3">Rmic-2018</strain>
    </source>
</reference>
<dbReference type="Gene3D" id="2.20.70.10">
    <property type="match status" value="1"/>
</dbReference>
<name>A0A9J6EW15_RHIMP</name>
<evidence type="ECO:0000313" key="3">
    <source>
        <dbReference type="EMBL" id="KAH8038538.1"/>
    </source>
</evidence>
<dbReference type="GO" id="GO:0070877">
    <property type="term" value="C:microprocessor complex"/>
    <property type="evidence" value="ECO:0007669"/>
    <property type="project" value="InterPro"/>
</dbReference>
<dbReference type="Pfam" id="PF00035">
    <property type="entry name" value="dsrm"/>
    <property type="match status" value="1"/>
</dbReference>
<dbReference type="PROSITE" id="PS50137">
    <property type="entry name" value="DS_RBD"/>
    <property type="match status" value="1"/>
</dbReference>
<dbReference type="PANTHER" id="PTHR13482:SF3">
    <property type="entry name" value="MICROPROCESSOR COMPLEX SUBUNIT DGCR8"/>
    <property type="match status" value="1"/>
</dbReference>
<dbReference type="AlphaFoldDB" id="A0A9J6EW15"/>
<proteinExistence type="predicted"/>
<dbReference type="FunFam" id="2.20.70.10:FF:000018">
    <property type="entry name" value="DGCR8 microprocessor complex subunit"/>
    <property type="match status" value="1"/>
</dbReference>
<dbReference type="Proteomes" id="UP000821866">
    <property type="component" value="Chromosome 1"/>
</dbReference>
<comment type="caution">
    <text evidence="3">The sequence shown here is derived from an EMBL/GenBank/DDBJ whole genome shotgun (WGS) entry which is preliminary data.</text>
</comment>
<dbReference type="Gene3D" id="3.30.160.590">
    <property type="match status" value="1"/>
</dbReference>
<dbReference type="InterPro" id="IPR040375">
    <property type="entry name" value="DGCR8"/>
</dbReference>
<feature type="domain" description="DRBM" evidence="2">
    <location>
        <begin position="223"/>
        <end position="290"/>
    </location>
</feature>
<dbReference type="PANTHER" id="PTHR13482">
    <property type="entry name" value="MICRORNA PROCESSOR COMPLEX SUBUNIT DGCR8"/>
    <property type="match status" value="1"/>
</dbReference>
<protein>
    <recommendedName>
        <fullName evidence="2">DRBM domain-containing protein</fullName>
    </recommendedName>
</protein>
<evidence type="ECO:0000256" key="1">
    <source>
        <dbReference type="PROSITE-ProRule" id="PRU00266"/>
    </source>
</evidence>
<dbReference type="CDD" id="cd19867">
    <property type="entry name" value="DSRM_DGCR8_rpt1"/>
    <property type="match status" value="1"/>
</dbReference>
<sequence length="314" mass="35439">MLEAGMHSPGKPGVDDDVAHEVKEKVILKVRGHDHFEVLPEGWIQVTHNSGMPIYLHRQSRVCTLAKPYFLGPGSIRRHEVPISGIPCLHYKREKEKEEQCPVTNGVSEGSEGLSEKMAELAGRIPMAKVESVKESQKELSLDALAFRQYCEKVFDFQTLQLRKFKTWAGRRKHRKKLKQMQRPMLPESTKLIMCSLPPTSDTSQVTGGHSKREFIMNPSGKSNVCILHEYVQHAMKTQPQYKFKELESSSMPYMATVVIGEMEYGSGLGSSKKQAKLEAAKAALLVLIPQMRDANQKNEKGEGLSTGHYRKFF</sequence>
<dbReference type="GO" id="GO:0020037">
    <property type="term" value="F:heme binding"/>
    <property type="evidence" value="ECO:0007669"/>
    <property type="project" value="InterPro"/>
</dbReference>
<gene>
    <name evidence="3" type="ORF">HPB51_001802</name>
</gene>
<reference evidence="3" key="2">
    <citation type="submission" date="2021-09" db="EMBL/GenBank/DDBJ databases">
        <authorList>
            <person name="Jia N."/>
            <person name="Wang J."/>
            <person name="Shi W."/>
            <person name="Du L."/>
            <person name="Sun Y."/>
            <person name="Zhan W."/>
            <person name="Jiang J."/>
            <person name="Wang Q."/>
            <person name="Zhang B."/>
            <person name="Ji P."/>
            <person name="Sakyi L.B."/>
            <person name="Cui X."/>
            <person name="Yuan T."/>
            <person name="Jiang B."/>
            <person name="Yang W."/>
            <person name="Lam T.T.-Y."/>
            <person name="Chang Q."/>
            <person name="Ding S."/>
            <person name="Wang X."/>
            <person name="Zhu J."/>
            <person name="Ruan X."/>
            <person name="Zhao L."/>
            <person name="Wei J."/>
            <person name="Que T."/>
            <person name="Du C."/>
            <person name="Cheng J."/>
            <person name="Dai P."/>
            <person name="Han X."/>
            <person name="Huang E."/>
            <person name="Gao Y."/>
            <person name="Liu J."/>
            <person name="Shao H."/>
            <person name="Ye R."/>
            <person name="Li L."/>
            <person name="Wei W."/>
            <person name="Wang X."/>
            <person name="Wang C."/>
            <person name="Huo Q."/>
            <person name="Li W."/>
            <person name="Guo W."/>
            <person name="Chen H."/>
            <person name="Chen S."/>
            <person name="Zhou L."/>
            <person name="Zhou L."/>
            <person name="Ni X."/>
            <person name="Tian J."/>
            <person name="Zhou Y."/>
            <person name="Sheng Y."/>
            <person name="Liu T."/>
            <person name="Pan Y."/>
            <person name="Xia L."/>
            <person name="Li J."/>
            <person name="Zhao F."/>
            <person name="Cao W."/>
        </authorList>
    </citation>
    <scope>NUCLEOTIDE SEQUENCE</scope>
    <source>
        <strain evidence="3">Rmic-2018</strain>
        <tissue evidence="3">Larvae</tissue>
    </source>
</reference>
<dbReference type="InterPro" id="IPR014720">
    <property type="entry name" value="dsRBD_dom"/>
</dbReference>
<dbReference type="Gene3D" id="3.30.160.20">
    <property type="match status" value="1"/>
</dbReference>
<dbReference type="GO" id="GO:0042802">
    <property type="term" value="F:identical protein binding"/>
    <property type="evidence" value="ECO:0007669"/>
    <property type="project" value="InterPro"/>
</dbReference>